<dbReference type="GeneID" id="5850524"/>
<dbReference type="OrthoDB" id="12495at10239"/>
<evidence type="ECO:0000313" key="1">
    <source>
        <dbReference type="EMBL" id="ABY65855.1"/>
    </source>
</evidence>
<name>B0FDZ7_9ABAC</name>
<accession>B0FDZ7</accession>
<reference evidence="1 2" key="1">
    <citation type="submission" date="2007-11" db="EMBL/GenBank/DDBJ databases">
        <title>Sequence and organization of Orgyia leucostigma nucleopolyhedrovirus genome.</title>
        <authorList>
            <person name="Eveleigh R.J.M."/>
            <person name="Lapointe R."/>
            <person name="Graham R.I."/>
            <person name="Lauzon H.A.M."/>
            <person name="Pavlik L."/>
            <person name="Arif B.M."/>
            <person name="Lucarotti C.J."/>
        </authorList>
    </citation>
    <scope>NUCLEOTIDE SEQUENCE [LARGE SCALE GENOMIC DNA]</scope>
    <source>
        <strain evidence="1">CFS-77</strain>
    </source>
</reference>
<keyword evidence="2" id="KW-1185">Reference proteome</keyword>
<sequence>MSTLRNKTLVKDMEQAKLYLNMQNLQINTNGVVTGAIAAKKLVSVQHLQKITRAFLILKERNRRLVECVNALSTYYEHKYRSRFIKLRSLLSKKQRKIEHLKKINKQSDRHLMVVRHANSFFIYTDFKQISKPDAAGFSVVAYKLSPDPDVDKCVCISLAKNKFNNAAVVSSDGVLFANSKTADEFESNIKEMFKGEL</sequence>
<dbReference type="RefSeq" id="YP_001651039.1">
    <property type="nucleotide sequence ID" value="NC_010276.1"/>
</dbReference>
<dbReference type="KEGG" id="vg:5850524"/>
<evidence type="ECO:0000313" key="2">
    <source>
        <dbReference type="Proteomes" id="UP000203316"/>
    </source>
</evidence>
<dbReference type="EMBL" id="EU309041">
    <property type="protein sequence ID" value="ABY65855.1"/>
    <property type="molecule type" value="Genomic_DNA"/>
</dbReference>
<dbReference type="Proteomes" id="UP000203316">
    <property type="component" value="Segment"/>
</dbReference>
<proteinExistence type="predicted"/>
<organism evidence="1 2">
    <name type="scientific">Orgyia leucostigma nucleopolyhedrovirus</name>
    <dbReference type="NCBI Taxonomy" id="490711"/>
    <lineage>
        <taxon>Viruses</taxon>
        <taxon>Viruses incertae sedis</taxon>
        <taxon>Naldaviricetes</taxon>
        <taxon>Lefavirales</taxon>
        <taxon>Baculoviridae</taxon>
        <taxon>Alphabaculovirus</taxon>
        <taxon>Alphabaculovirus orleucostigmae</taxon>
    </lineage>
</organism>
<protein>
    <submittedName>
        <fullName evidence="1">Uncharacterized protein</fullName>
    </submittedName>
</protein>